<sequence>MEKLNSNSRGNTMGFDVTIQFLDECFFRHLS</sequence>
<name>A0A0A9C7K4_ARUDO</name>
<dbReference type="EMBL" id="GBRH01226364">
    <property type="protein sequence ID" value="JAD71531.1"/>
    <property type="molecule type" value="Transcribed_RNA"/>
</dbReference>
<reference evidence="1" key="1">
    <citation type="submission" date="2014-09" db="EMBL/GenBank/DDBJ databases">
        <authorList>
            <person name="Magalhaes I.L.F."/>
            <person name="Oliveira U."/>
            <person name="Santos F.R."/>
            <person name="Vidigal T.H.D.A."/>
            <person name="Brescovit A.D."/>
            <person name="Santos A.J."/>
        </authorList>
    </citation>
    <scope>NUCLEOTIDE SEQUENCE</scope>
    <source>
        <tissue evidence="1">Shoot tissue taken approximately 20 cm above the soil surface</tissue>
    </source>
</reference>
<dbReference type="AlphaFoldDB" id="A0A0A9C7K4"/>
<proteinExistence type="predicted"/>
<organism evidence="1">
    <name type="scientific">Arundo donax</name>
    <name type="common">Giant reed</name>
    <name type="synonym">Donax arundinaceus</name>
    <dbReference type="NCBI Taxonomy" id="35708"/>
    <lineage>
        <taxon>Eukaryota</taxon>
        <taxon>Viridiplantae</taxon>
        <taxon>Streptophyta</taxon>
        <taxon>Embryophyta</taxon>
        <taxon>Tracheophyta</taxon>
        <taxon>Spermatophyta</taxon>
        <taxon>Magnoliopsida</taxon>
        <taxon>Liliopsida</taxon>
        <taxon>Poales</taxon>
        <taxon>Poaceae</taxon>
        <taxon>PACMAD clade</taxon>
        <taxon>Arundinoideae</taxon>
        <taxon>Arundineae</taxon>
        <taxon>Arundo</taxon>
    </lineage>
</organism>
<reference evidence="1" key="2">
    <citation type="journal article" date="2015" name="Data Brief">
        <title>Shoot transcriptome of the giant reed, Arundo donax.</title>
        <authorList>
            <person name="Barrero R.A."/>
            <person name="Guerrero F.D."/>
            <person name="Moolhuijzen P."/>
            <person name="Goolsby J.A."/>
            <person name="Tidwell J."/>
            <person name="Bellgard S.E."/>
            <person name="Bellgard M.I."/>
        </authorList>
    </citation>
    <scope>NUCLEOTIDE SEQUENCE</scope>
    <source>
        <tissue evidence="1">Shoot tissue taken approximately 20 cm above the soil surface</tissue>
    </source>
</reference>
<evidence type="ECO:0000313" key="1">
    <source>
        <dbReference type="EMBL" id="JAD71531.1"/>
    </source>
</evidence>
<protein>
    <submittedName>
        <fullName evidence="1">Uncharacterized protein</fullName>
    </submittedName>
</protein>
<accession>A0A0A9C7K4</accession>